<dbReference type="AlphaFoldDB" id="A0A813KV35"/>
<dbReference type="Pfam" id="PF13643">
    <property type="entry name" value="DUF4145"/>
    <property type="match status" value="1"/>
</dbReference>
<keyword evidence="1" id="KW-0175">Coiled coil</keyword>
<gene>
    <name evidence="4" type="ORF">PGLA2088_LOCUS38682</name>
</gene>
<evidence type="ECO:0000256" key="2">
    <source>
        <dbReference type="SAM" id="MobiDB-lite"/>
    </source>
</evidence>
<feature type="region of interest" description="Disordered" evidence="2">
    <location>
        <begin position="191"/>
        <end position="210"/>
    </location>
</feature>
<evidence type="ECO:0000259" key="3">
    <source>
        <dbReference type="Pfam" id="PF13643"/>
    </source>
</evidence>
<name>A0A813KV35_POLGL</name>
<sequence length="210" mass="24034">MAVEQADMQHELHVQARRDLEQWKSQEKASLLADVKFACEVAKGEQQEQQEQLCNVMQHCRDGLKQISELEKDRDELRARAEQAEAALQVQQESSVRRAQKRPVFSTRTEHIAKRVCAEHDLRLREFDGDLFSKINQAFQARKITRREKDDMHQARMEGNRAAHEPQGYFGTQVAASDAFDIGSGHDVWASGDCLDEPDEDSADEVAWQS</sequence>
<feature type="domain" description="DUF4145" evidence="3">
    <location>
        <begin position="126"/>
        <end position="182"/>
    </location>
</feature>
<feature type="coiled-coil region" evidence="1">
    <location>
        <begin position="60"/>
        <end position="94"/>
    </location>
</feature>
<dbReference type="Proteomes" id="UP000626109">
    <property type="component" value="Unassembled WGS sequence"/>
</dbReference>
<dbReference type="EMBL" id="CAJNNW010032838">
    <property type="protein sequence ID" value="CAE8715662.1"/>
    <property type="molecule type" value="Genomic_DNA"/>
</dbReference>
<comment type="caution">
    <text evidence="4">The sequence shown here is derived from an EMBL/GenBank/DDBJ whole genome shotgun (WGS) entry which is preliminary data.</text>
</comment>
<reference evidence="4" key="1">
    <citation type="submission" date="2021-02" db="EMBL/GenBank/DDBJ databases">
        <authorList>
            <person name="Dougan E. K."/>
            <person name="Rhodes N."/>
            <person name="Thang M."/>
            <person name="Chan C."/>
        </authorList>
    </citation>
    <scope>NUCLEOTIDE SEQUENCE</scope>
</reference>
<organism evidence="4 5">
    <name type="scientific">Polarella glacialis</name>
    <name type="common">Dinoflagellate</name>
    <dbReference type="NCBI Taxonomy" id="89957"/>
    <lineage>
        <taxon>Eukaryota</taxon>
        <taxon>Sar</taxon>
        <taxon>Alveolata</taxon>
        <taxon>Dinophyceae</taxon>
        <taxon>Suessiales</taxon>
        <taxon>Suessiaceae</taxon>
        <taxon>Polarella</taxon>
    </lineage>
</organism>
<evidence type="ECO:0000313" key="4">
    <source>
        <dbReference type="EMBL" id="CAE8715662.1"/>
    </source>
</evidence>
<accession>A0A813KV35</accession>
<protein>
    <recommendedName>
        <fullName evidence="3">DUF4145 domain-containing protein</fullName>
    </recommendedName>
</protein>
<dbReference type="InterPro" id="IPR025285">
    <property type="entry name" value="DUF4145"/>
</dbReference>
<evidence type="ECO:0000313" key="5">
    <source>
        <dbReference type="Proteomes" id="UP000626109"/>
    </source>
</evidence>
<proteinExistence type="predicted"/>
<evidence type="ECO:0000256" key="1">
    <source>
        <dbReference type="SAM" id="Coils"/>
    </source>
</evidence>
<feature type="compositionally biased region" description="Acidic residues" evidence="2">
    <location>
        <begin position="194"/>
        <end position="204"/>
    </location>
</feature>